<comment type="caution">
    <text evidence="16">The sequence shown here is derived from an EMBL/GenBank/DDBJ whole genome shotgun (WGS) entry which is preliminary data.</text>
</comment>
<keyword evidence="13 14" id="KW-0472">Membrane</keyword>
<protein>
    <recommendedName>
        <fullName evidence="3">histidine kinase</fullName>
        <ecNumber evidence="3">2.7.13.3</ecNumber>
    </recommendedName>
</protein>
<evidence type="ECO:0000256" key="2">
    <source>
        <dbReference type="ARBA" id="ARBA00004651"/>
    </source>
</evidence>
<evidence type="ECO:0000256" key="7">
    <source>
        <dbReference type="ARBA" id="ARBA00022692"/>
    </source>
</evidence>
<comment type="catalytic activity">
    <reaction evidence="1">
        <text>ATP + protein L-histidine = ADP + protein N-phospho-L-histidine.</text>
        <dbReference type="EC" id="2.7.13.3"/>
    </reaction>
</comment>
<dbReference type="AlphaFoldDB" id="A0A4Q7TPY1"/>
<keyword evidence="17" id="KW-1185">Reference proteome</keyword>
<evidence type="ECO:0000256" key="3">
    <source>
        <dbReference type="ARBA" id="ARBA00012438"/>
    </source>
</evidence>
<dbReference type="InterPro" id="IPR029151">
    <property type="entry name" value="Sensor-like_sf"/>
</dbReference>
<reference evidence="16 17" key="1">
    <citation type="journal article" date="2015" name="Stand. Genomic Sci.">
        <title>Genomic Encyclopedia of Bacterial and Archaeal Type Strains, Phase III: the genomes of soil and plant-associated and newly described type strains.</title>
        <authorList>
            <person name="Whitman W.B."/>
            <person name="Woyke T."/>
            <person name="Klenk H.P."/>
            <person name="Zhou Y."/>
            <person name="Lilburn T.G."/>
            <person name="Beck B.J."/>
            <person name="De Vos P."/>
            <person name="Vandamme P."/>
            <person name="Eisen J.A."/>
            <person name="Garrity G."/>
            <person name="Hugenholtz P."/>
            <person name="Kyrpides N.C."/>
        </authorList>
    </citation>
    <scope>NUCLEOTIDE SEQUENCE [LARGE SCALE GENOMIC DNA]</scope>
    <source>
        <strain evidence="16 17">RF6</strain>
    </source>
</reference>
<dbReference type="Proteomes" id="UP000291832">
    <property type="component" value="Unassembled WGS sequence"/>
</dbReference>
<dbReference type="Gene3D" id="3.30.450.20">
    <property type="entry name" value="PAS domain"/>
    <property type="match status" value="1"/>
</dbReference>
<dbReference type="InterPro" id="IPR004358">
    <property type="entry name" value="Sig_transdc_His_kin-like_C"/>
</dbReference>
<dbReference type="Gene3D" id="3.30.565.10">
    <property type="entry name" value="Histidine kinase-like ATPase, C-terminal domain"/>
    <property type="match status" value="1"/>
</dbReference>
<feature type="transmembrane region" description="Helical" evidence="14">
    <location>
        <begin position="12"/>
        <end position="36"/>
    </location>
</feature>
<dbReference type="CDD" id="cd18773">
    <property type="entry name" value="PDC1_HK_sensor"/>
    <property type="match status" value="1"/>
</dbReference>
<dbReference type="PANTHER" id="PTHR44936">
    <property type="entry name" value="SENSOR PROTEIN CREC"/>
    <property type="match status" value="1"/>
</dbReference>
<keyword evidence="10" id="KW-0067">ATP-binding</keyword>
<keyword evidence="7 14" id="KW-0812">Transmembrane</keyword>
<keyword evidence="12" id="KW-0902">Two-component regulatory system</keyword>
<dbReference type="PROSITE" id="PS50109">
    <property type="entry name" value="HIS_KIN"/>
    <property type="match status" value="1"/>
</dbReference>
<evidence type="ECO:0000256" key="9">
    <source>
        <dbReference type="ARBA" id="ARBA00022777"/>
    </source>
</evidence>
<evidence type="ECO:0000256" key="6">
    <source>
        <dbReference type="ARBA" id="ARBA00022679"/>
    </source>
</evidence>
<dbReference type="SUPFAM" id="SSF103190">
    <property type="entry name" value="Sensory domain-like"/>
    <property type="match status" value="1"/>
</dbReference>
<keyword evidence="4" id="KW-1003">Cell membrane</keyword>
<dbReference type="PRINTS" id="PR00344">
    <property type="entry name" value="BCTRLSENSOR"/>
</dbReference>
<dbReference type="SUPFAM" id="SSF55874">
    <property type="entry name" value="ATPase domain of HSP90 chaperone/DNA topoisomerase II/histidine kinase"/>
    <property type="match status" value="1"/>
</dbReference>
<evidence type="ECO:0000256" key="10">
    <source>
        <dbReference type="ARBA" id="ARBA00022840"/>
    </source>
</evidence>
<gene>
    <name evidence="16" type="ORF">EV139_2330</name>
</gene>
<dbReference type="RefSeq" id="WP_198677553.1">
    <property type="nucleotide sequence ID" value="NZ_QYAG01000002.1"/>
</dbReference>
<dbReference type="Pfam" id="PF02518">
    <property type="entry name" value="HATPase_c"/>
    <property type="match status" value="1"/>
</dbReference>
<evidence type="ECO:0000256" key="8">
    <source>
        <dbReference type="ARBA" id="ARBA00022741"/>
    </source>
</evidence>
<dbReference type="SMART" id="SM00387">
    <property type="entry name" value="HATPase_c"/>
    <property type="match status" value="1"/>
</dbReference>
<keyword evidence="9 16" id="KW-0418">Kinase</keyword>
<keyword evidence="11 14" id="KW-1133">Transmembrane helix</keyword>
<dbReference type="InterPro" id="IPR003594">
    <property type="entry name" value="HATPase_dom"/>
</dbReference>
<dbReference type="SUPFAM" id="SSF55890">
    <property type="entry name" value="Sporulation response regulatory protein Spo0B"/>
    <property type="match status" value="1"/>
</dbReference>
<proteinExistence type="predicted"/>
<dbReference type="GO" id="GO:0005886">
    <property type="term" value="C:plasma membrane"/>
    <property type="evidence" value="ECO:0007669"/>
    <property type="project" value="UniProtKB-SubCell"/>
</dbReference>
<dbReference type="Pfam" id="PF17203">
    <property type="entry name" value="sCache_3_2"/>
    <property type="match status" value="1"/>
</dbReference>
<dbReference type="GO" id="GO:0000155">
    <property type="term" value="F:phosphorelay sensor kinase activity"/>
    <property type="evidence" value="ECO:0007669"/>
    <property type="project" value="InterPro"/>
</dbReference>
<evidence type="ECO:0000313" key="16">
    <source>
        <dbReference type="EMBL" id="RZT62633.1"/>
    </source>
</evidence>
<evidence type="ECO:0000256" key="11">
    <source>
        <dbReference type="ARBA" id="ARBA00022989"/>
    </source>
</evidence>
<dbReference type="PANTHER" id="PTHR44936:SF9">
    <property type="entry name" value="SENSOR PROTEIN CREC"/>
    <property type="match status" value="1"/>
</dbReference>
<feature type="transmembrane region" description="Helical" evidence="14">
    <location>
        <begin position="180"/>
        <end position="202"/>
    </location>
</feature>
<evidence type="ECO:0000256" key="1">
    <source>
        <dbReference type="ARBA" id="ARBA00000085"/>
    </source>
</evidence>
<accession>A0A4Q7TPY1</accession>
<dbReference type="InterPro" id="IPR016120">
    <property type="entry name" value="Sig_transdc_His_kin_SpoOB"/>
</dbReference>
<evidence type="ECO:0000256" key="13">
    <source>
        <dbReference type="ARBA" id="ARBA00023136"/>
    </source>
</evidence>
<comment type="subcellular location">
    <subcellularLocation>
        <location evidence="2">Cell membrane</location>
        <topology evidence="2">Multi-pass membrane protein</topology>
    </subcellularLocation>
</comment>
<dbReference type="InterPro" id="IPR036890">
    <property type="entry name" value="HATPase_C_sf"/>
</dbReference>
<name>A0A4Q7TPY1_9MICO</name>
<evidence type="ECO:0000256" key="5">
    <source>
        <dbReference type="ARBA" id="ARBA00022553"/>
    </source>
</evidence>
<sequence length="412" mass="43147">MKRVLTPAGVRLAMLFLPTVIVFAAVAVTASIAFAVQERSIRDATGERVTDVALSLAELAQVRDVLAVAHEDFPAAMAELQPLTTVVERAAGVDYVVISDEEGIRVTHPTPAERGRPLSTDNSSVLAGNTYLGTETGTIGMTLRAKVPVRDDAGEVIGVLSVGILESRIAADSAQAVSRLLPWVIGALVVGTLGSSIIAALLERRFRRLDEAARDTAELRRSSAALQEQSHEFTTRLHVIHGLISHGDAEQALSYIAGVTPVTTGGADAALSDQPLLRATLDVLRAELGAHGARLDAEVFVESEVDEEVTLVLANLCRNAGEAGATIVRCALGERDGVFVGEVADNGTGVAAGEADRVFARGVSTKRDPSGLGRGIGLDIVRRAVAARGGSVELGRADLGGARFRFDMAVRA</sequence>
<keyword evidence="6" id="KW-0808">Transferase</keyword>
<dbReference type="EC" id="2.7.13.3" evidence="3"/>
<evidence type="ECO:0000313" key="17">
    <source>
        <dbReference type="Proteomes" id="UP000291832"/>
    </source>
</evidence>
<keyword evidence="5" id="KW-0597">Phosphoprotein</keyword>
<dbReference type="InterPro" id="IPR050980">
    <property type="entry name" value="2C_sensor_his_kinase"/>
</dbReference>
<keyword evidence="8" id="KW-0547">Nucleotide-binding</keyword>
<evidence type="ECO:0000256" key="4">
    <source>
        <dbReference type="ARBA" id="ARBA00022475"/>
    </source>
</evidence>
<evidence type="ECO:0000259" key="15">
    <source>
        <dbReference type="PROSITE" id="PS50109"/>
    </source>
</evidence>
<evidence type="ECO:0000256" key="14">
    <source>
        <dbReference type="SAM" id="Phobius"/>
    </source>
</evidence>
<dbReference type="InterPro" id="IPR005467">
    <property type="entry name" value="His_kinase_dom"/>
</dbReference>
<organism evidence="16 17">
    <name type="scientific">Leucobacter luti</name>
    <dbReference type="NCBI Taxonomy" id="340320"/>
    <lineage>
        <taxon>Bacteria</taxon>
        <taxon>Bacillati</taxon>
        <taxon>Actinomycetota</taxon>
        <taxon>Actinomycetes</taxon>
        <taxon>Micrococcales</taxon>
        <taxon>Microbacteriaceae</taxon>
        <taxon>Leucobacter</taxon>
    </lineage>
</organism>
<dbReference type="EMBL" id="SHKI01000006">
    <property type="protein sequence ID" value="RZT62633.1"/>
    <property type="molecule type" value="Genomic_DNA"/>
</dbReference>
<evidence type="ECO:0000256" key="12">
    <source>
        <dbReference type="ARBA" id="ARBA00023012"/>
    </source>
</evidence>
<dbReference type="GO" id="GO:0005524">
    <property type="term" value="F:ATP binding"/>
    <property type="evidence" value="ECO:0007669"/>
    <property type="project" value="UniProtKB-KW"/>
</dbReference>
<dbReference type="InterPro" id="IPR033463">
    <property type="entry name" value="sCache_3"/>
</dbReference>
<feature type="domain" description="Histidine kinase" evidence="15">
    <location>
        <begin position="312"/>
        <end position="412"/>
    </location>
</feature>